<dbReference type="PANTHER" id="PTHR43460:SF1">
    <property type="entry name" value="METHYLTRANSFERASE TYPE 11 DOMAIN-CONTAINING PROTEIN"/>
    <property type="match status" value="1"/>
</dbReference>
<organism evidence="1 3">
    <name type="scientific">Didymodactylos carnosus</name>
    <dbReference type="NCBI Taxonomy" id="1234261"/>
    <lineage>
        <taxon>Eukaryota</taxon>
        <taxon>Metazoa</taxon>
        <taxon>Spiralia</taxon>
        <taxon>Gnathifera</taxon>
        <taxon>Rotifera</taxon>
        <taxon>Eurotatoria</taxon>
        <taxon>Bdelloidea</taxon>
        <taxon>Philodinida</taxon>
        <taxon>Philodinidae</taxon>
        <taxon>Didymodactylos</taxon>
    </lineage>
</organism>
<reference evidence="1" key="1">
    <citation type="submission" date="2021-02" db="EMBL/GenBank/DDBJ databases">
        <authorList>
            <person name="Nowell W R."/>
        </authorList>
    </citation>
    <scope>NUCLEOTIDE SEQUENCE</scope>
</reference>
<evidence type="ECO:0000313" key="3">
    <source>
        <dbReference type="Proteomes" id="UP000663829"/>
    </source>
</evidence>
<sequence length="113" mass="12704">MSKQQLGMQQLTSLNGNNRTFDELIDEAKAHTVIGWDFSYIDNRRSESNTTWDFSSLVRGEFMTETRFLDLGTGGGEFLSSLVPLPQETVATEAFEPNIDIPSEKLTQILLKS</sequence>
<evidence type="ECO:0000313" key="1">
    <source>
        <dbReference type="EMBL" id="CAF1493956.1"/>
    </source>
</evidence>
<name>A0A815SRZ2_9BILA</name>
<protein>
    <submittedName>
        <fullName evidence="1">Uncharacterized protein</fullName>
    </submittedName>
</protein>
<dbReference type="Proteomes" id="UP000663829">
    <property type="component" value="Unassembled WGS sequence"/>
</dbReference>
<evidence type="ECO:0000313" key="2">
    <source>
        <dbReference type="EMBL" id="CAF4356664.1"/>
    </source>
</evidence>
<dbReference type="EMBL" id="CAJNOQ010021942">
    <property type="protein sequence ID" value="CAF1493956.1"/>
    <property type="molecule type" value="Genomic_DNA"/>
</dbReference>
<comment type="caution">
    <text evidence="1">The sequence shown here is derived from an EMBL/GenBank/DDBJ whole genome shotgun (WGS) entry which is preliminary data.</text>
</comment>
<dbReference type="InterPro" id="IPR052939">
    <property type="entry name" value="23S_rRNA_MeTrnsfrase_RlmA"/>
</dbReference>
<dbReference type="EMBL" id="CAJOBC010087439">
    <property type="protein sequence ID" value="CAF4356664.1"/>
    <property type="molecule type" value="Genomic_DNA"/>
</dbReference>
<gene>
    <name evidence="1" type="ORF">GPM918_LOCUS36384</name>
    <name evidence="2" type="ORF">SRO942_LOCUS37118</name>
</gene>
<dbReference type="OrthoDB" id="540004at2759"/>
<accession>A0A815SRZ2</accession>
<dbReference type="PANTHER" id="PTHR43460">
    <property type="entry name" value="METHYLTRANSFERASE"/>
    <property type="match status" value="1"/>
</dbReference>
<keyword evidence="3" id="KW-1185">Reference proteome</keyword>
<proteinExistence type="predicted"/>
<dbReference type="Proteomes" id="UP000681722">
    <property type="component" value="Unassembled WGS sequence"/>
</dbReference>
<dbReference type="AlphaFoldDB" id="A0A815SRZ2"/>